<dbReference type="AlphaFoldDB" id="A0A8H2PEK4"/>
<sequence length="80" mass="8464">MKAPATGLVWDGGTATGVKGHYAVRWAGASGPWWLTAVGHDGLPLMEIPSGGRRFWTPDEAKAFADQLDRQPPVGEMSGS</sequence>
<organism evidence="2">
    <name type="scientific">Mycolicibacterium mucogenicum DSM 44124</name>
    <dbReference type="NCBI Taxonomy" id="1226753"/>
    <lineage>
        <taxon>Bacteria</taxon>
        <taxon>Bacillati</taxon>
        <taxon>Actinomycetota</taxon>
        <taxon>Actinomycetes</taxon>
        <taxon>Mycobacteriales</taxon>
        <taxon>Mycobacteriaceae</taxon>
        <taxon>Mycolicibacterium</taxon>
    </lineage>
</organism>
<keyword evidence="3" id="KW-1185">Reference proteome</keyword>
<dbReference type="KEGG" id="mmuc:C1S78_003115"/>
<reference evidence="2" key="1">
    <citation type="submission" date="2018-01" db="EMBL/GenBank/DDBJ databases">
        <title>Comparative genomics of Mycobacterium mucogenicum and Mycobacterium neoaurum clade members emphasizing tRNA and non-coding RNA.</title>
        <authorList>
            <person name="Behra P.R.K."/>
            <person name="Pettersson B.M.F."/>
            <person name="Das S."/>
            <person name="Dasgupta S."/>
            <person name="Kirsebom L.A."/>
        </authorList>
    </citation>
    <scope>NUCLEOTIDE SEQUENCE</scope>
    <source>
        <strain evidence="2">DSM 44124</strain>
    </source>
</reference>
<dbReference type="Proteomes" id="UP000309231">
    <property type="component" value="Chromosome"/>
</dbReference>
<accession>A0A8H2PEK4</accession>
<dbReference type="RefSeq" id="WP_053854553.1">
    <property type="nucleotide sequence ID" value="NZ_ANBS01000001.1"/>
</dbReference>
<proteinExistence type="predicted"/>
<dbReference type="EMBL" id="CP062008">
    <property type="protein sequence ID" value="QPG70032.1"/>
    <property type="molecule type" value="Genomic_DNA"/>
</dbReference>
<evidence type="ECO:0000313" key="2">
    <source>
        <dbReference type="EMBL" id="TLH51481.1"/>
    </source>
</evidence>
<reference evidence="1 3" key="3">
    <citation type="journal article" date="2019" name="Sci. Rep.">
        <title>Insight into the biology of Mycobacterium mucogenicum and Mycobacterium neoaurum clade members.</title>
        <authorList>
            <person name="Behra P.R.K."/>
            <person name="Pettersson B.M.F."/>
            <person name="Ramesh M."/>
            <person name="Dasgupta S."/>
            <person name="Kirsebom L.A."/>
        </authorList>
    </citation>
    <scope>NUCLEOTIDE SEQUENCE [LARGE SCALE GENOMIC DNA]</scope>
    <source>
        <strain evidence="1 3">DSM 44124</strain>
    </source>
</reference>
<protein>
    <submittedName>
        <fullName evidence="2">Uncharacterized protein</fullName>
    </submittedName>
</protein>
<reference evidence="1 3" key="2">
    <citation type="journal article" date="2019" name="BMC Evol. Biol.">
        <title>Comparative genomics of Mycobacterium mucogenicum and Mycobacterium neoaurum clade members emphasizing tRNA and non-coding RNA.</title>
        <authorList>
            <person name="Behra P.R.K."/>
            <person name="Pettersson B.M.F."/>
            <person name="Das S."/>
            <person name="Dasgupta S."/>
            <person name="Kirsebom L.A."/>
        </authorList>
    </citation>
    <scope>NUCLEOTIDE SEQUENCE [LARGE SCALE GENOMIC DNA]</scope>
    <source>
        <strain evidence="1 3">DSM 44124</strain>
    </source>
</reference>
<dbReference type="GeneID" id="76723875"/>
<gene>
    <name evidence="1" type="ORF">C1S78_003115</name>
    <name evidence="2" type="ORF">C1S78_03130</name>
</gene>
<name>A0A8H2PEK4_MYCMU</name>
<evidence type="ECO:0000313" key="1">
    <source>
        <dbReference type="EMBL" id="QPG70032.1"/>
    </source>
</evidence>
<dbReference type="EMBL" id="POTL01000001">
    <property type="protein sequence ID" value="TLH51481.1"/>
    <property type="molecule type" value="Genomic_DNA"/>
</dbReference>
<evidence type="ECO:0000313" key="3">
    <source>
        <dbReference type="Proteomes" id="UP000309231"/>
    </source>
</evidence>